<sequence length="453" mass="47802">MSTTLAPDSQLKDLGYQPSLNRQLPFGSLLVYGLLFFVPMAPVAVFGLVVNRSGGVPVLVYLVAAAVMGLSAISYREMALRFPVAGSVYGYTRFSLGRTPGFIAGWLILLDYILMPALLTVLSAVALAHIWPSVPMGIFSLVFVFASMALNLQGMTVTTRVGIVLLTIQLATIAFFLVCVGLGLAGGGVVWSWHALWRSGTSWTSVASAVSIAALSYLGFDAVATLNEEARGGGRAVGIATLSLVGLLAVLFGIQVMAAGLVSDATHFAPGGATDRAFYHAVDTVCPAWFIPVFTVVNAFVAIFACLVVAHSSTARLIFAMARDKVMPPALSRTNSKGVPWVAIIVVATVTAILAITFDSHVETMTTLVTFGALSSYVLLHADVIVQCIVKERSHNWVRHLIVPILGALTLLVALAKTEEMTRIVGLGWLAAGIIGAVIARVRHSHHVGTGAS</sequence>
<dbReference type="Gene3D" id="1.20.1740.10">
    <property type="entry name" value="Amino acid/polyamine transporter I"/>
    <property type="match status" value="1"/>
</dbReference>
<feature type="transmembrane region" description="Helical" evidence="6">
    <location>
        <begin position="103"/>
        <end position="128"/>
    </location>
</feature>
<dbReference type="OrthoDB" id="9762947at2"/>
<dbReference type="GO" id="GO:0005886">
    <property type="term" value="C:plasma membrane"/>
    <property type="evidence" value="ECO:0007669"/>
    <property type="project" value="UniProtKB-SubCell"/>
</dbReference>
<dbReference type="PANTHER" id="PTHR42770">
    <property type="entry name" value="AMINO ACID TRANSPORTER-RELATED"/>
    <property type="match status" value="1"/>
</dbReference>
<feature type="transmembrane region" description="Helical" evidence="6">
    <location>
        <begin position="203"/>
        <end position="224"/>
    </location>
</feature>
<feature type="transmembrane region" description="Helical" evidence="6">
    <location>
        <begin position="236"/>
        <end position="258"/>
    </location>
</feature>
<feature type="transmembrane region" description="Helical" evidence="6">
    <location>
        <begin position="134"/>
        <end position="152"/>
    </location>
</feature>
<dbReference type="PANTHER" id="PTHR42770:SF16">
    <property type="entry name" value="AMINO ACID PERMEASE"/>
    <property type="match status" value="1"/>
</dbReference>
<name>A0A2B7J1V6_CUTAC</name>
<dbReference type="EMBL" id="CP031442">
    <property type="protein sequence ID" value="AXM06192.1"/>
    <property type="molecule type" value="Genomic_DNA"/>
</dbReference>
<keyword evidence="3 6" id="KW-0812">Transmembrane</keyword>
<reference evidence="7 10" key="2">
    <citation type="submission" date="2018-08" db="EMBL/GenBank/DDBJ databases">
        <title>Genome sequencing of Cutibacterium acnes KCOM 1315.</title>
        <authorList>
            <person name="Kook J.-K."/>
            <person name="Park S.-N."/>
            <person name="Lim Y.K."/>
        </authorList>
    </citation>
    <scope>NUCLEOTIDE SEQUENCE [LARGE SCALE GENOMIC DNA]</scope>
    <source>
        <strain evidence="7 10">KCOM 1315</strain>
    </source>
</reference>
<dbReference type="GeneID" id="92856935"/>
<feature type="transmembrane region" description="Helical" evidence="6">
    <location>
        <begin position="364"/>
        <end position="385"/>
    </location>
</feature>
<evidence type="ECO:0000313" key="10">
    <source>
        <dbReference type="Proteomes" id="UP000256621"/>
    </source>
</evidence>
<protein>
    <submittedName>
        <fullName evidence="7">APC family permease</fullName>
    </submittedName>
    <submittedName>
        <fullName evidence="8">Amino acid permease</fullName>
    </submittedName>
</protein>
<evidence type="ECO:0000256" key="4">
    <source>
        <dbReference type="ARBA" id="ARBA00022989"/>
    </source>
</evidence>
<dbReference type="InterPro" id="IPR002293">
    <property type="entry name" value="AA/rel_permease1"/>
</dbReference>
<dbReference type="EMBL" id="MVCE01000001">
    <property type="protein sequence ID" value="PGF36445.1"/>
    <property type="molecule type" value="Genomic_DNA"/>
</dbReference>
<evidence type="ECO:0000256" key="2">
    <source>
        <dbReference type="ARBA" id="ARBA00022475"/>
    </source>
</evidence>
<feature type="transmembrane region" description="Helical" evidence="6">
    <location>
        <begin position="29"/>
        <end position="50"/>
    </location>
</feature>
<dbReference type="GO" id="GO:0022857">
    <property type="term" value="F:transmembrane transporter activity"/>
    <property type="evidence" value="ECO:0007669"/>
    <property type="project" value="InterPro"/>
</dbReference>
<feature type="transmembrane region" description="Helical" evidence="6">
    <location>
        <begin position="339"/>
        <end position="358"/>
    </location>
</feature>
<keyword evidence="5 6" id="KW-0472">Membrane</keyword>
<gene>
    <name evidence="8" type="ORF">B1B09_02130</name>
    <name evidence="7" type="ORF">DXN06_02720</name>
</gene>
<keyword evidence="4 6" id="KW-1133">Transmembrane helix</keyword>
<dbReference type="Pfam" id="PF13520">
    <property type="entry name" value="AA_permease_2"/>
    <property type="match status" value="1"/>
</dbReference>
<dbReference type="Proteomes" id="UP000226191">
    <property type="component" value="Unassembled WGS sequence"/>
</dbReference>
<organism evidence="8 9">
    <name type="scientific">Cutibacterium acnes</name>
    <name type="common">Propionibacterium acnes</name>
    <dbReference type="NCBI Taxonomy" id="1747"/>
    <lineage>
        <taxon>Bacteria</taxon>
        <taxon>Bacillati</taxon>
        <taxon>Actinomycetota</taxon>
        <taxon>Actinomycetes</taxon>
        <taxon>Propionibacteriales</taxon>
        <taxon>Propionibacteriaceae</taxon>
        <taxon>Cutibacterium</taxon>
    </lineage>
</organism>
<feature type="transmembrane region" description="Helical" evidence="6">
    <location>
        <begin position="56"/>
        <end position="75"/>
    </location>
</feature>
<feature type="transmembrane region" description="Helical" evidence="6">
    <location>
        <begin position="289"/>
        <end position="319"/>
    </location>
</feature>
<evidence type="ECO:0000313" key="8">
    <source>
        <dbReference type="EMBL" id="PGF36445.1"/>
    </source>
</evidence>
<dbReference type="InterPro" id="IPR050367">
    <property type="entry name" value="APC_superfamily"/>
</dbReference>
<reference evidence="8 9" key="1">
    <citation type="submission" date="2017-02" db="EMBL/GenBank/DDBJ databases">
        <title>Prevalence of linear plasmids in Cutibacterium acnes isolates obtained from cancerous prostatic tissue.</title>
        <authorList>
            <person name="Davidsson S."/>
            <person name="Bruggemann H."/>
        </authorList>
    </citation>
    <scope>NUCLEOTIDE SEQUENCE [LARGE SCALE GENOMIC DNA]</scope>
    <source>
        <strain evidence="8 9">11-78</strain>
    </source>
</reference>
<evidence type="ECO:0000256" key="3">
    <source>
        <dbReference type="ARBA" id="ARBA00022692"/>
    </source>
</evidence>
<evidence type="ECO:0000256" key="1">
    <source>
        <dbReference type="ARBA" id="ARBA00004651"/>
    </source>
</evidence>
<dbReference type="AlphaFoldDB" id="A0A2B7J1V6"/>
<comment type="subcellular location">
    <subcellularLocation>
        <location evidence="1">Cell membrane</location>
        <topology evidence="1">Multi-pass membrane protein</topology>
    </subcellularLocation>
</comment>
<proteinExistence type="predicted"/>
<evidence type="ECO:0000313" key="9">
    <source>
        <dbReference type="Proteomes" id="UP000226191"/>
    </source>
</evidence>
<dbReference type="RefSeq" id="WP_002515487.1">
    <property type="nucleotide sequence ID" value="NZ_AP022844.1"/>
</dbReference>
<evidence type="ECO:0000256" key="5">
    <source>
        <dbReference type="ARBA" id="ARBA00023136"/>
    </source>
</evidence>
<feature type="transmembrane region" description="Helical" evidence="6">
    <location>
        <begin position="164"/>
        <end position="191"/>
    </location>
</feature>
<dbReference type="Proteomes" id="UP000256621">
    <property type="component" value="Chromosome"/>
</dbReference>
<keyword evidence="2" id="KW-1003">Cell membrane</keyword>
<feature type="transmembrane region" description="Helical" evidence="6">
    <location>
        <begin position="397"/>
        <end position="415"/>
    </location>
</feature>
<feature type="transmembrane region" description="Helical" evidence="6">
    <location>
        <begin position="421"/>
        <end position="440"/>
    </location>
</feature>
<dbReference type="PIRSF" id="PIRSF006060">
    <property type="entry name" value="AA_transporter"/>
    <property type="match status" value="1"/>
</dbReference>
<evidence type="ECO:0000256" key="6">
    <source>
        <dbReference type="SAM" id="Phobius"/>
    </source>
</evidence>
<evidence type="ECO:0000313" key="7">
    <source>
        <dbReference type="EMBL" id="AXM06192.1"/>
    </source>
</evidence>
<accession>A0A2B7J1V6</accession>